<reference evidence="5" key="2">
    <citation type="submission" date="2025-08" db="UniProtKB">
        <authorList>
            <consortium name="RefSeq"/>
        </authorList>
    </citation>
    <scope>IDENTIFICATION</scope>
    <source>
        <tissue evidence="5">Leaves</tissue>
    </source>
</reference>
<proteinExistence type="predicted"/>
<evidence type="ECO:0000313" key="5">
    <source>
        <dbReference type="RefSeq" id="XP_027064752.2"/>
    </source>
</evidence>
<feature type="compositionally biased region" description="Polar residues" evidence="2">
    <location>
        <begin position="652"/>
        <end position="703"/>
    </location>
</feature>
<evidence type="ECO:0000256" key="1">
    <source>
        <dbReference type="SAM" id="Coils"/>
    </source>
</evidence>
<dbReference type="RefSeq" id="XP_027064752.2">
    <property type="nucleotide sequence ID" value="XM_027208951.2"/>
</dbReference>
<dbReference type="PANTHER" id="PTHR46033">
    <property type="entry name" value="PROTEIN MAIN-LIKE 2"/>
    <property type="match status" value="1"/>
</dbReference>
<feature type="region of interest" description="Disordered" evidence="2">
    <location>
        <begin position="639"/>
        <end position="716"/>
    </location>
</feature>
<gene>
    <name evidence="5" type="primary">LOC113690860</name>
</gene>
<reference evidence="4" key="1">
    <citation type="journal article" date="2025" name="Foods">
        <title>Unveiling the Microbial Signatures of Arabica Coffee Cherries: Insights into Ripeness Specific Diversity, Functional Traits, and Implications for Quality and Safety.</title>
        <authorList>
            <consortium name="RefSeq"/>
            <person name="Tenea G.N."/>
            <person name="Cifuentes V."/>
            <person name="Reyes P."/>
            <person name="Cevallos-Vallejos M."/>
        </authorList>
    </citation>
    <scope>NUCLEOTIDE SEQUENCE [LARGE SCALE GENOMIC DNA]</scope>
</reference>
<evidence type="ECO:0000313" key="4">
    <source>
        <dbReference type="Proteomes" id="UP001652660"/>
    </source>
</evidence>
<feature type="coiled-coil region" evidence="1">
    <location>
        <begin position="839"/>
        <end position="866"/>
    </location>
</feature>
<dbReference type="GeneID" id="113690860"/>
<feature type="region of interest" description="Disordered" evidence="2">
    <location>
        <begin position="594"/>
        <end position="620"/>
    </location>
</feature>
<feature type="region of interest" description="Disordered" evidence="2">
    <location>
        <begin position="466"/>
        <end position="494"/>
    </location>
</feature>
<name>A0A6P6SGW6_COFAR</name>
<dbReference type="Pfam" id="PF10536">
    <property type="entry name" value="PMD"/>
    <property type="match status" value="1"/>
</dbReference>
<feature type="domain" description="Aminotransferase-like plant mobile" evidence="3">
    <location>
        <begin position="36"/>
        <end position="400"/>
    </location>
</feature>
<keyword evidence="1" id="KW-0175">Coiled coil</keyword>
<organism evidence="4 5">
    <name type="scientific">Coffea arabica</name>
    <name type="common">Arabian coffee</name>
    <dbReference type="NCBI Taxonomy" id="13443"/>
    <lineage>
        <taxon>Eukaryota</taxon>
        <taxon>Viridiplantae</taxon>
        <taxon>Streptophyta</taxon>
        <taxon>Embryophyta</taxon>
        <taxon>Tracheophyta</taxon>
        <taxon>Spermatophyta</taxon>
        <taxon>Magnoliopsida</taxon>
        <taxon>eudicotyledons</taxon>
        <taxon>Gunneridae</taxon>
        <taxon>Pentapetalae</taxon>
        <taxon>asterids</taxon>
        <taxon>lamiids</taxon>
        <taxon>Gentianales</taxon>
        <taxon>Rubiaceae</taxon>
        <taxon>Ixoroideae</taxon>
        <taxon>Gardenieae complex</taxon>
        <taxon>Bertiereae - Coffeeae clade</taxon>
        <taxon>Coffeeae</taxon>
        <taxon>Coffea</taxon>
    </lineage>
</organism>
<accession>A0A6P6SGW6</accession>
<dbReference type="Proteomes" id="UP001652660">
    <property type="component" value="Chromosome 5e"/>
</dbReference>
<sequence>MQQPTPIEGWPLASPDWLSWVTRMSAIKKDLWIQTGIFDAIMISCNVPAIDKPLLFSSLLFWDCSTNTFHLTCGAMTPTVLDISAILGVPPVDFNLDVHQRLLEMYAEFDQSNCLFSSPKWNSSIRAYSSFLKDFKGKDGSPVTDEEHLAFLVYWLNKIIFCNPDNKISKELQKVAFALHAGISVNIPVLVLSHLYRGIYEIISKQFKAAGGPLWILQLWLKSYFPELGSKLTDEPTGAFGYQLGQFPPTPKSLEECFRFFYDCTSRPSYMPFPQHTGPPWHRIICTQAPASFKYDNHDVWANFVLCRDLPVSLCVDEENKSKFGVEIYLPNLVSRQFGLVQDVPFPFLETHNRQLIPRRKLTESDMSDVAAQFAKRKQDFRFCSFNFSQASSENFNSWWLKYIQGQKKEDWVQVWHRIAPQSGENVTKTSPSRGHEMKRKLSPQLHGLPIRINQVTMSSELQAPLGPGAESPATAIPKQKRIRKSGSGSYKETARRILDPEPLISTTSVCPDDSPVIQKAVDDIHAKEADVEVNLEEKFDKGGGKEMDFLKKTTAGMARESLEGDLLYPGLSKATSKVVDPLVGPYVSETPAISQQKGNLSPNELSSSTSLDQVPLAPGLIPPLDPSKLCATESMAIRQQKDAPATKYPAASTSVDQMTSIGPSKSSVNESPGVSQPKNTPGAQNSSSQTFGDQAPLNSQRILPTDPYDTSAPFADQAPLNSQWIHPSDPYNTSAPFDPVAIFKDLENFLELESFSDGFQLSSTNSEKTQLSEEEFNKHVSTVKNLISFSLEAISHPGRLPVLISTCKSLLASGRLPCQQALYLQQLVNNLPYLTQRYEVATRELSELEKVLQQKDALLKELRTSFHLSKELTDRRSAIMIRQQEIEEAVHVLLAEGDALKKEDDRANEDLRLLAEKAATARSQYEEVKPQSQSILSKQIQVMADMDSIEKQWADIQGNQSYLP</sequence>
<dbReference type="OrthoDB" id="1258364at2759"/>
<dbReference type="GO" id="GO:0010073">
    <property type="term" value="P:meristem maintenance"/>
    <property type="evidence" value="ECO:0007669"/>
    <property type="project" value="InterPro"/>
</dbReference>
<dbReference type="InterPro" id="IPR019557">
    <property type="entry name" value="AminoTfrase-like_pln_mobile"/>
</dbReference>
<dbReference type="AlphaFoldDB" id="A0A6P6SGW6"/>
<evidence type="ECO:0000259" key="3">
    <source>
        <dbReference type="Pfam" id="PF10536"/>
    </source>
</evidence>
<evidence type="ECO:0000256" key="2">
    <source>
        <dbReference type="SAM" id="MobiDB-lite"/>
    </source>
</evidence>
<protein>
    <submittedName>
        <fullName evidence="5">Uncharacterized protein isoform X1</fullName>
    </submittedName>
</protein>
<keyword evidence="4" id="KW-1185">Reference proteome</keyword>
<dbReference type="PANTHER" id="PTHR46033:SF65">
    <property type="entry name" value="AMINOTRANSFERASE-LIKE PLANT MOBILE DOMAIN-CONTAINING PROTEIN"/>
    <property type="match status" value="1"/>
</dbReference>
<dbReference type="InterPro" id="IPR044824">
    <property type="entry name" value="MAIN-like"/>
</dbReference>
<feature type="compositionally biased region" description="Polar residues" evidence="2">
    <location>
        <begin position="594"/>
        <end position="613"/>
    </location>
</feature>